<sequence>MNEQENVTPNSQLGKNFEEKIFLDLSFSTKAVQYGDKHASALEPVNANFATSAYKNFDDLKNTVLRKHRNQCAFCGFKSKHNEIHNLNDVHSNIEETNLTVADPVCHAWSHLGEQPKNASYLAYLPDLNPTDINHLQRTLAIALESSDENLKSDAKEILNWLASHRLYVTNVWQSCEPTVFAEVLKKMDDDLHQKKNYVFHDLALIVNPFAYKKYVQTWLSENYRQFPISTWANVYHKYMHSA</sequence>
<proteinExistence type="predicted"/>
<evidence type="ECO:0000313" key="2">
    <source>
        <dbReference type="Proteomes" id="UP000018420"/>
    </source>
</evidence>
<dbReference type="EMBL" id="ASYZ01000087">
    <property type="protein sequence ID" value="EPR85839.1"/>
    <property type="molecule type" value="Genomic_DNA"/>
</dbReference>
<comment type="caution">
    <text evidence="1">The sequence shown here is derived from an EMBL/GenBank/DDBJ whole genome shotgun (WGS) entry which is preliminary data.</text>
</comment>
<evidence type="ECO:0000313" key="1">
    <source>
        <dbReference type="EMBL" id="EPR85839.1"/>
    </source>
</evidence>
<evidence type="ECO:0008006" key="3">
    <source>
        <dbReference type="Google" id="ProtNLM"/>
    </source>
</evidence>
<dbReference type="PATRIC" id="fig|1330047.3.peg.1763"/>
<dbReference type="Proteomes" id="UP000018420">
    <property type="component" value="Unassembled WGS sequence"/>
</dbReference>
<name>S7Y3Q8_ACIJU</name>
<dbReference type="RefSeq" id="WP_004907731.1">
    <property type="nucleotide sequence ID" value="NZ_ASYZ01000087.1"/>
</dbReference>
<accession>S7Y3Q8</accession>
<dbReference type="AlphaFoldDB" id="S7Y3Q8"/>
<gene>
    <name evidence="1" type="ORF">L292_3169</name>
</gene>
<protein>
    <recommendedName>
        <fullName evidence="3">HNH nuclease domain-containing protein</fullName>
    </recommendedName>
</protein>
<organism evidence="1 2">
    <name type="scientific">Acinetobacter junii CIP 107470 = MTCC 11364</name>
    <dbReference type="NCBI Taxonomy" id="1217666"/>
    <lineage>
        <taxon>Bacteria</taxon>
        <taxon>Pseudomonadati</taxon>
        <taxon>Pseudomonadota</taxon>
        <taxon>Gammaproteobacteria</taxon>
        <taxon>Moraxellales</taxon>
        <taxon>Moraxellaceae</taxon>
        <taxon>Acinetobacter</taxon>
    </lineage>
</organism>
<reference evidence="1 2" key="1">
    <citation type="submission" date="2013-05" db="EMBL/GenBank/DDBJ databases">
        <title>Genome assembly of Acinetobacter junii MTCC 11364.</title>
        <authorList>
            <person name="Khatri I."/>
            <person name="Singh N.K."/>
            <person name="Subramanian S."/>
            <person name="Mayilraj S."/>
        </authorList>
    </citation>
    <scope>NUCLEOTIDE SEQUENCE [LARGE SCALE GENOMIC DNA]</scope>
    <source>
        <strain evidence="1 2">MTCC 11364</strain>
    </source>
</reference>